<evidence type="ECO:0000313" key="1">
    <source>
        <dbReference type="EMBL" id="KAG8644493.1"/>
    </source>
</evidence>
<evidence type="ECO:0000313" key="2">
    <source>
        <dbReference type="Proteomes" id="UP000091857"/>
    </source>
</evidence>
<gene>
    <name evidence="1" type="ORF">MANES_11G134150v8</name>
</gene>
<reference evidence="2" key="1">
    <citation type="journal article" date="2016" name="Nat. Biotechnol.">
        <title>Sequencing wild and cultivated cassava and related species reveals extensive interspecific hybridization and genetic diversity.</title>
        <authorList>
            <person name="Bredeson J.V."/>
            <person name="Lyons J.B."/>
            <person name="Prochnik S.E."/>
            <person name="Wu G.A."/>
            <person name="Ha C.M."/>
            <person name="Edsinger-Gonzales E."/>
            <person name="Grimwood J."/>
            <person name="Schmutz J."/>
            <person name="Rabbi I.Y."/>
            <person name="Egesi C."/>
            <person name="Nauluvula P."/>
            <person name="Lebot V."/>
            <person name="Ndunguru J."/>
            <person name="Mkamilo G."/>
            <person name="Bart R.S."/>
            <person name="Setter T.L."/>
            <person name="Gleadow R.M."/>
            <person name="Kulakow P."/>
            <person name="Ferguson M.E."/>
            <person name="Rounsley S."/>
            <person name="Rokhsar D.S."/>
        </authorList>
    </citation>
    <scope>NUCLEOTIDE SEQUENCE [LARGE SCALE GENOMIC DNA]</scope>
    <source>
        <strain evidence="2">cv. AM560-2</strain>
    </source>
</reference>
<proteinExistence type="predicted"/>
<sequence length="234" mass="27655">MERMMMELPHGYYFEPTLEELLFFYLQRKLQGKPLPPATMEEFKEPSSTGYFYVFTKLKKRSKDRVDRTAGSGVWNGRTTHRYKDPRGSWLKKDFIFQLKKKQGSDSSKNYGRWIMMELSFEDIQDSYVLCRIYNKNSLRKKARIEEDEITEQEECIIDFSDDLALNSSANKRKFSCDGENGKQIQRECKLADVGEHFDLLSAPIVNTMERIFTSLRQIYNSHLNLSPEHYHNI</sequence>
<organism evidence="1 2">
    <name type="scientific">Manihot esculenta</name>
    <name type="common">Cassava</name>
    <name type="synonym">Jatropha manihot</name>
    <dbReference type="NCBI Taxonomy" id="3983"/>
    <lineage>
        <taxon>Eukaryota</taxon>
        <taxon>Viridiplantae</taxon>
        <taxon>Streptophyta</taxon>
        <taxon>Embryophyta</taxon>
        <taxon>Tracheophyta</taxon>
        <taxon>Spermatophyta</taxon>
        <taxon>Magnoliopsida</taxon>
        <taxon>eudicotyledons</taxon>
        <taxon>Gunneridae</taxon>
        <taxon>Pentapetalae</taxon>
        <taxon>rosids</taxon>
        <taxon>fabids</taxon>
        <taxon>Malpighiales</taxon>
        <taxon>Euphorbiaceae</taxon>
        <taxon>Crotonoideae</taxon>
        <taxon>Manihoteae</taxon>
        <taxon>Manihot</taxon>
    </lineage>
</organism>
<protein>
    <submittedName>
        <fullName evidence="1">Uncharacterized protein</fullName>
    </submittedName>
</protein>
<comment type="caution">
    <text evidence="1">The sequence shown here is derived from an EMBL/GenBank/DDBJ whole genome shotgun (WGS) entry which is preliminary data.</text>
</comment>
<dbReference type="EMBL" id="CM004397">
    <property type="protein sequence ID" value="KAG8644493.1"/>
    <property type="molecule type" value="Genomic_DNA"/>
</dbReference>
<accession>A0ACB7GYB7</accession>
<dbReference type="Proteomes" id="UP000091857">
    <property type="component" value="Chromosome 11"/>
</dbReference>
<keyword evidence="2" id="KW-1185">Reference proteome</keyword>
<name>A0ACB7GYB7_MANES</name>